<evidence type="ECO:0000313" key="2">
    <source>
        <dbReference type="EMBL" id="MBB5897163.1"/>
    </source>
</evidence>
<protein>
    <submittedName>
        <fullName evidence="2">Multicomponent Na+:H+ antiporter subunit G</fullName>
    </submittedName>
</protein>
<evidence type="ECO:0000313" key="3">
    <source>
        <dbReference type="Proteomes" id="UP000585638"/>
    </source>
</evidence>
<dbReference type="InterPro" id="IPR005133">
    <property type="entry name" value="PhaG_MnhG_YufB"/>
</dbReference>
<dbReference type="GO" id="GO:0098662">
    <property type="term" value="P:inorganic cation transmembrane transport"/>
    <property type="evidence" value="ECO:0007669"/>
    <property type="project" value="InterPro"/>
</dbReference>
<dbReference type="RefSeq" id="WP_184869620.1">
    <property type="nucleotide sequence ID" value="NZ_BAAAWY010000106.1"/>
</dbReference>
<keyword evidence="3" id="KW-1185">Reference proteome</keyword>
<keyword evidence="1" id="KW-1133">Transmembrane helix</keyword>
<dbReference type="AlphaFoldDB" id="A0A7W9KR18"/>
<comment type="caution">
    <text evidence="2">The sequence shown here is derived from an EMBL/GenBank/DDBJ whole genome shotgun (WGS) entry which is preliminary data.</text>
</comment>
<organism evidence="2 3">
    <name type="scientific">Kutzneria kofuensis</name>
    <dbReference type="NCBI Taxonomy" id="103725"/>
    <lineage>
        <taxon>Bacteria</taxon>
        <taxon>Bacillati</taxon>
        <taxon>Actinomycetota</taxon>
        <taxon>Actinomycetes</taxon>
        <taxon>Pseudonocardiales</taxon>
        <taxon>Pseudonocardiaceae</taxon>
        <taxon>Kutzneria</taxon>
    </lineage>
</organism>
<dbReference type="Pfam" id="PF03334">
    <property type="entry name" value="PhaG_MnhG_YufB"/>
    <property type="match status" value="1"/>
</dbReference>
<evidence type="ECO:0000256" key="1">
    <source>
        <dbReference type="SAM" id="Phobius"/>
    </source>
</evidence>
<sequence>MIAWVLLAAGSLVVVASSIGAVLARDFYRRLHWLTPVTSIGGPLIGIALAVANGWGLTTAIVLLTVAVLGISGPVLTAAVGRVGAQRDGIVDS</sequence>
<dbReference type="EMBL" id="JACHIR010000002">
    <property type="protein sequence ID" value="MBB5897163.1"/>
    <property type="molecule type" value="Genomic_DNA"/>
</dbReference>
<reference evidence="2 3" key="1">
    <citation type="submission" date="2020-08" db="EMBL/GenBank/DDBJ databases">
        <title>Sequencing the genomes of 1000 actinobacteria strains.</title>
        <authorList>
            <person name="Klenk H.-P."/>
        </authorList>
    </citation>
    <scope>NUCLEOTIDE SEQUENCE [LARGE SCALE GENOMIC DNA]</scope>
    <source>
        <strain evidence="2 3">DSM 43851</strain>
    </source>
</reference>
<keyword evidence="1" id="KW-0812">Transmembrane</keyword>
<proteinExistence type="predicted"/>
<gene>
    <name evidence="2" type="ORF">BJ998_008422</name>
</gene>
<accession>A0A7W9KR18</accession>
<dbReference type="Proteomes" id="UP000585638">
    <property type="component" value="Unassembled WGS sequence"/>
</dbReference>
<name>A0A7W9KR18_9PSEU</name>
<feature type="transmembrane region" description="Helical" evidence="1">
    <location>
        <begin position="40"/>
        <end position="69"/>
    </location>
</feature>
<keyword evidence="1" id="KW-0472">Membrane</keyword>
<dbReference type="GO" id="GO:0015297">
    <property type="term" value="F:antiporter activity"/>
    <property type="evidence" value="ECO:0007669"/>
    <property type="project" value="InterPro"/>
</dbReference>